<reference evidence="3" key="1">
    <citation type="submission" date="2018-05" db="EMBL/GenBank/DDBJ databases">
        <authorList>
            <person name="Du Z."/>
            <person name="Wang X."/>
        </authorList>
    </citation>
    <scope>NUCLEOTIDE SEQUENCE [LARGE SCALE GENOMIC DNA]</scope>
    <source>
        <strain evidence="3">WDS4C29</strain>
    </source>
</reference>
<dbReference type="OrthoDB" id="6119856at2"/>
<feature type="transmembrane region" description="Helical" evidence="1">
    <location>
        <begin position="43"/>
        <end position="62"/>
    </location>
</feature>
<dbReference type="InterPro" id="IPR008407">
    <property type="entry name" value="Brnchd-chn_aa_trnsp_AzlD"/>
</dbReference>
<dbReference type="RefSeq" id="WP_109389127.1">
    <property type="nucleotide sequence ID" value="NZ_QETF01000012.1"/>
</dbReference>
<evidence type="ECO:0000256" key="1">
    <source>
        <dbReference type="SAM" id="Phobius"/>
    </source>
</evidence>
<gene>
    <name evidence="2" type="ORF">DFK10_11220</name>
</gene>
<keyword evidence="1" id="KW-0472">Membrane</keyword>
<feature type="transmembrane region" description="Helical" evidence="1">
    <location>
        <begin position="88"/>
        <end position="108"/>
    </location>
</feature>
<protein>
    <submittedName>
        <fullName evidence="2">AzlD domain-containing protein</fullName>
    </submittedName>
</protein>
<dbReference type="Proteomes" id="UP000245293">
    <property type="component" value="Unassembled WGS sequence"/>
</dbReference>
<sequence length="110" mass="11419">MSDATIWTIIVAVGIGTFLLRFSFLGVLGAARLPDWVLRHLRYTAVAVLPGLVAPLVLWPAATGGTPDLPRFAAAVVTVGVGYLTRNVIGAMGAGAITLYAVLWLTGLSG</sequence>
<dbReference type="Pfam" id="PF05437">
    <property type="entry name" value="AzlD"/>
    <property type="match status" value="1"/>
</dbReference>
<name>A0A2V1P429_9RHOB</name>
<keyword evidence="3" id="KW-1185">Reference proteome</keyword>
<keyword evidence="1" id="KW-1133">Transmembrane helix</keyword>
<accession>A0A2V1P429</accession>
<feature type="transmembrane region" description="Helical" evidence="1">
    <location>
        <begin position="6"/>
        <end position="31"/>
    </location>
</feature>
<comment type="caution">
    <text evidence="2">The sequence shown here is derived from an EMBL/GenBank/DDBJ whole genome shotgun (WGS) entry which is preliminary data.</text>
</comment>
<proteinExistence type="predicted"/>
<evidence type="ECO:0000313" key="3">
    <source>
        <dbReference type="Proteomes" id="UP000245293"/>
    </source>
</evidence>
<organism evidence="2 3">
    <name type="scientific">Salibaculum griseiflavum</name>
    <dbReference type="NCBI Taxonomy" id="1914409"/>
    <lineage>
        <taxon>Bacteria</taxon>
        <taxon>Pseudomonadati</taxon>
        <taxon>Pseudomonadota</taxon>
        <taxon>Alphaproteobacteria</taxon>
        <taxon>Rhodobacterales</taxon>
        <taxon>Roseobacteraceae</taxon>
        <taxon>Salibaculum</taxon>
    </lineage>
</organism>
<dbReference type="AlphaFoldDB" id="A0A2V1P429"/>
<evidence type="ECO:0000313" key="2">
    <source>
        <dbReference type="EMBL" id="PWG16530.1"/>
    </source>
</evidence>
<keyword evidence="1" id="KW-0812">Transmembrane</keyword>
<dbReference type="EMBL" id="QETF01000012">
    <property type="protein sequence ID" value="PWG16530.1"/>
    <property type="molecule type" value="Genomic_DNA"/>
</dbReference>